<protein>
    <recommendedName>
        <fullName evidence="9">ArnT-like N-terminal domain-containing protein</fullName>
    </recommendedName>
</protein>
<reference evidence="10" key="1">
    <citation type="journal article" date="2015" name="PeerJ">
        <title>First genomic representation of candidate bacterial phylum KSB3 points to enhanced environmental sensing as a trigger of wastewater bulking.</title>
        <authorList>
            <person name="Sekiguchi Y."/>
            <person name="Ohashi A."/>
            <person name="Parks D.H."/>
            <person name="Yamauchi T."/>
            <person name="Tyson G.W."/>
            <person name="Hugenholtz P."/>
        </authorList>
    </citation>
    <scope>NUCLEOTIDE SEQUENCE [LARGE SCALE GENOMIC DNA]</scope>
</reference>
<keyword evidence="11" id="KW-1185">Reference proteome</keyword>
<gene>
    <name evidence="10" type="ORF">U14_03157</name>
</gene>
<dbReference type="STRING" id="1499966.U14_03157"/>
<evidence type="ECO:0000256" key="2">
    <source>
        <dbReference type="ARBA" id="ARBA00022475"/>
    </source>
</evidence>
<evidence type="ECO:0000313" key="11">
    <source>
        <dbReference type="Proteomes" id="UP000030700"/>
    </source>
</evidence>
<keyword evidence="5 8" id="KW-0812">Transmembrane</keyword>
<dbReference type="GO" id="GO:0005886">
    <property type="term" value="C:plasma membrane"/>
    <property type="evidence" value="ECO:0007669"/>
    <property type="project" value="UniProtKB-SubCell"/>
</dbReference>
<dbReference type="InterPro" id="IPR050297">
    <property type="entry name" value="LipidA_mod_glycosyltrf_83"/>
</dbReference>
<feature type="transmembrane region" description="Helical" evidence="8">
    <location>
        <begin position="254"/>
        <end position="274"/>
    </location>
</feature>
<comment type="subcellular location">
    <subcellularLocation>
        <location evidence="1">Cell membrane</location>
        <topology evidence="1">Multi-pass membrane protein</topology>
    </subcellularLocation>
</comment>
<keyword evidence="2" id="KW-1003">Cell membrane</keyword>
<organism evidence="10">
    <name type="scientific">Candidatus Moduliflexus flocculans</name>
    <dbReference type="NCBI Taxonomy" id="1499966"/>
    <lineage>
        <taxon>Bacteria</taxon>
        <taxon>Candidatus Moduliflexota</taxon>
        <taxon>Candidatus Moduliflexia</taxon>
        <taxon>Candidatus Moduliflexales</taxon>
        <taxon>Candidatus Moduliflexaceae</taxon>
    </lineage>
</organism>
<dbReference type="PANTHER" id="PTHR33908:SF11">
    <property type="entry name" value="MEMBRANE PROTEIN"/>
    <property type="match status" value="1"/>
</dbReference>
<keyword evidence="4" id="KW-0808">Transferase</keyword>
<feature type="transmembrane region" description="Helical" evidence="8">
    <location>
        <begin position="187"/>
        <end position="204"/>
    </location>
</feature>
<keyword evidence="7 8" id="KW-0472">Membrane</keyword>
<dbReference type="EMBL" id="DF820457">
    <property type="protein sequence ID" value="GAK51911.1"/>
    <property type="molecule type" value="Genomic_DNA"/>
</dbReference>
<dbReference type="GO" id="GO:0009103">
    <property type="term" value="P:lipopolysaccharide biosynthetic process"/>
    <property type="evidence" value="ECO:0007669"/>
    <property type="project" value="UniProtKB-ARBA"/>
</dbReference>
<evidence type="ECO:0000256" key="6">
    <source>
        <dbReference type="ARBA" id="ARBA00022989"/>
    </source>
</evidence>
<evidence type="ECO:0000313" key="10">
    <source>
        <dbReference type="EMBL" id="GAK51911.1"/>
    </source>
</evidence>
<dbReference type="GO" id="GO:0000030">
    <property type="term" value="F:mannosyltransferase activity"/>
    <property type="evidence" value="ECO:0007669"/>
    <property type="project" value="InterPro"/>
</dbReference>
<sequence>MQLRRRNLARCLFHDQDYVLFGLFFVAFGVRISGIGFGLPNLLCRPDEYHIIMIALKFFRGDLNPHFFNYPTFYMYFIFLIYVGYVFIFWISGHSLSEFLVEIATSPANFFLFARGVSAFLGSLTIFPVYYITLDLTRSKQSARLSAAFMSLLYLHVRDAHFATTDVTMTCWIAWAVWFLLQAYTNLQYRVLIFAGIFTGLSIATKYAGIFLIIPMVTVELIRIGAVQSPLASFRHLVRRTHAYLPHVCFSKRLWLFTGVSIGVFFVWSPFVFLDIRTFWHDVMFEFAHVTQAQGVNSLRGWGYHLRYTLPYSMGWPFFLIALVGSILSFMRDPRQSSIILSFPLFYFIIAGKGLTVFVRYMIPMLPFFCVLGAFCVSEFARMIPPHLWRKPLLIILTIVVIWPSVKNVYQYNRLLSQKDTRVIAAEWIIEHLPDKSYIYRTGTLFGQVQFPYAIEALTTNYKKIVQQGGSGVLVDIQIKAALNTPDYKGFFDWEYSIKNVMSGNLPDYIILQKSPLLGRDSVPDGIERLIDEQYCLIKTFEAGNIRHKENWYDQMDTFYLPFHGFYEIERPGPNLHIYRRV</sequence>
<feature type="transmembrane region" description="Helical" evidence="8">
    <location>
        <begin position="73"/>
        <end position="91"/>
    </location>
</feature>
<dbReference type="AlphaFoldDB" id="A0A081BNE5"/>
<dbReference type="GO" id="GO:0006493">
    <property type="term" value="P:protein O-linked glycosylation"/>
    <property type="evidence" value="ECO:0007669"/>
    <property type="project" value="InterPro"/>
</dbReference>
<dbReference type="GO" id="GO:0016763">
    <property type="term" value="F:pentosyltransferase activity"/>
    <property type="evidence" value="ECO:0007669"/>
    <property type="project" value="TreeGrafter"/>
</dbReference>
<evidence type="ECO:0000256" key="5">
    <source>
        <dbReference type="ARBA" id="ARBA00022692"/>
    </source>
</evidence>
<accession>A0A081BNE5</accession>
<feature type="transmembrane region" description="Helical" evidence="8">
    <location>
        <begin position="314"/>
        <end position="331"/>
    </location>
</feature>
<evidence type="ECO:0000259" key="9">
    <source>
        <dbReference type="Pfam" id="PF02366"/>
    </source>
</evidence>
<dbReference type="HOGENOM" id="CLU_468260_0_0_0"/>
<feature type="transmembrane region" description="Helical" evidence="8">
    <location>
        <begin position="338"/>
        <end position="355"/>
    </location>
</feature>
<dbReference type="Proteomes" id="UP000030700">
    <property type="component" value="Unassembled WGS sequence"/>
</dbReference>
<evidence type="ECO:0000256" key="8">
    <source>
        <dbReference type="SAM" id="Phobius"/>
    </source>
</evidence>
<feature type="transmembrane region" description="Helical" evidence="8">
    <location>
        <begin position="20"/>
        <end position="39"/>
    </location>
</feature>
<name>A0A081BNE5_9BACT</name>
<dbReference type="Pfam" id="PF02366">
    <property type="entry name" value="PMT"/>
    <property type="match status" value="1"/>
</dbReference>
<feature type="domain" description="ArnT-like N-terminal" evidence="9">
    <location>
        <begin position="112"/>
        <end position="224"/>
    </location>
</feature>
<evidence type="ECO:0000256" key="1">
    <source>
        <dbReference type="ARBA" id="ARBA00004651"/>
    </source>
</evidence>
<feature type="transmembrane region" description="Helical" evidence="8">
    <location>
        <begin position="160"/>
        <end position="180"/>
    </location>
</feature>
<keyword evidence="6 8" id="KW-1133">Transmembrane helix</keyword>
<evidence type="ECO:0000256" key="4">
    <source>
        <dbReference type="ARBA" id="ARBA00022679"/>
    </source>
</evidence>
<dbReference type="InterPro" id="IPR003342">
    <property type="entry name" value="ArnT-like_N"/>
</dbReference>
<feature type="transmembrane region" description="Helical" evidence="8">
    <location>
        <begin position="112"/>
        <end position="132"/>
    </location>
</feature>
<evidence type="ECO:0000256" key="7">
    <source>
        <dbReference type="ARBA" id="ARBA00023136"/>
    </source>
</evidence>
<proteinExistence type="predicted"/>
<evidence type="ECO:0000256" key="3">
    <source>
        <dbReference type="ARBA" id="ARBA00022676"/>
    </source>
</evidence>
<keyword evidence="3" id="KW-0328">Glycosyltransferase</keyword>
<dbReference type="PANTHER" id="PTHR33908">
    <property type="entry name" value="MANNOSYLTRANSFERASE YKCB-RELATED"/>
    <property type="match status" value="1"/>
</dbReference>